<feature type="region of interest" description="Disordered" evidence="1">
    <location>
        <begin position="47"/>
        <end position="67"/>
    </location>
</feature>
<sequence length="164" mass="19168">MVINKAWNPTKQFRLLEVRENRIRENQATIQAIEEQLTQKVHRSFEEKTRIQGQKQDHLQPKKERVRPNDPEAVVFGEIIEQEVEVAVHNSGICSPINRNITPTQIQHSFVTPESNLNSDSLWLQMYQYSEKAQKKFAEVEESHYRSKILTASMDKIVKNLQEG</sequence>
<dbReference type="Proteomes" id="UP000765509">
    <property type="component" value="Unassembled WGS sequence"/>
</dbReference>
<comment type="caution">
    <text evidence="2">The sequence shown here is derived from an EMBL/GenBank/DDBJ whole genome shotgun (WGS) entry which is preliminary data.</text>
</comment>
<gene>
    <name evidence="2" type="ORF">O181_030489</name>
</gene>
<evidence type="ECO:0000313" key="2">
    <source>
        <dbReference type="EMBL" id="MBW0490774.1"/>
    </source>
</evidence>
<dbReference type="AlphaFoldDB" id="A0A9Q3CU40"/>
<evidence type="ECO:0000256" key="1">
    <source>
        <dbReference type="SAM" id="MobiDB-lite"/>
    </source>
</evidence>
<evidence type="ECO:0000313" key="3">
    <source>
        <dbReference type="Proteomes" id="UP000765509"/>
    </source>
</evidence>
<organism evidence="2 3">
    <name type="scientific">Austropuccinia psidii MF-1</name>
    <dbReference type="NCBI Taxonomy" id="1389203"/>
    <lineage>
        <taxon>Eukaryota</taxon>
        <taxon>Fungi</taxon>
        <taxon>Dikarya</taxon>
        <taxon>Basidiomycota</taxon>
        <taxon>Pucciniomycotina</taxon>
        <taxon>Pucciniomycetes</taxon>
        <taxon>Pucciniales</taxon>
        <taxon>Sphaerophragmiaceae</taxon>
        <taxon>Austropuccinia</taxon>
    </lineage>
</organism>
<accession>A0A9Q3CU40</accession>
<reference evidence="2" key="1">
    <citation type="submission" date="2021-03" db="EMBL/GenBank/DDBJ databases">
        <title>Draft genome sequence of rust myrtle Austropuccinia psidii MF-1, a brazilian biotype.</title>
        <authorList>
            <person name="Quecine M.C."/>
            <person name="Pachon D.M.R."/>
            <person name="Bonatelli M.L."/>
            <person name="Correr F.H."/>
            <person name="Franceschini L.M."/>
            <person name="Leite T.F."/>
            <person name="Margarido G.R.A."/>
            <person name="Almeida C.A."/>
            <person name="Ferrarezi J.A."/>
            <person name="Labate C.A."/>
        </authorList>
    </citation>
    <scope>NUCLEOTIDE SEQUENCE</scope>
    <source>
        <strain evidence="2">MF-1</strain>
    </source>
</reference>
<proteinExistence type="predicted"/>
<keyword evidence="3" id="KW-1185">Reference proteome</keyword>
<protein>
    <submittedName>
        <fullName evidence="2">Uncharacterized protein</fullName>
    </submittedName>
</protein>
<name>A0A9Q3CU40_9BASI</name>
<dbReference type="EMBL" id="AVOT02010760">
    <property type="protein sequence ID" value="MBW0490774.1"/>
    <property type="molecule type" value="Genomic_DNA"/>
</dbReference>